<feature type="compositionally biased region" description="Low complexity" evidence="10">
    <location>
        <begin position="30"/>
        <end position="57"/>
    </location>
</feature>
<keyword evidence="3" id="KW-1003">Cell membrane</keyword>
<dbReference type="Proteomes" id="UP000677803">
    <property type="component" value="Unassembled WGS sequence"/>
</dbReference>
<evidence type="ECO:0000256" key="5">
    <source>
        <dbReference type="ARBA" id="ARBA00022525"/>
    </source>
</evidence>
<reference evidence="12" key="1">
    <citation type="submission" date="2021-05" db="EMBL/GenBank/DDBJ databases">
        <authorList>
            <person name="Tigano A."/>
        </authorList>
    </citation>
    <scope>NUCLEOTIDE SEQUENCE</scope>
</reference>
<keyword evidence="8" id="KW-1015">Disulfide bond</keyword>
<protein>
    <submittedName>
        <fullName evidence="12">(Atlantic silverside) hypothetical protein</fullName>
    </submittedName>
</protein>
<dbReference type="InterPro" id="IPR029364">
    <property type="entry name" value="ALKL1/2"/>
</dbReference>
<dbReference type="PANTHER" id="PTHR28676">
    <property type="entry name" value="ALK AND LTK LIGAND 2-RELATED"/>
    <property type="match status" value="1"/>
</dbReference>
<feature type="region of interest" description="Disordered" evidence="10">
    <location>
        <begin position="25"/>
        <end position="58"/>
    </location>
</feature>
<evidence type="ECO:0000256" key="9">
    <source>
        <dbReference type="ARBA" id="ARBA00033741"/>
    </source>
</evidence>
<feature type="chain" id="PRO_5035725329" evidence="11">
    <location>
        <begin position="27"/>
        <end position="246"/>
    </location>
</feature>
<evidence type="ECO:0000313" key="12">
    <source>
        <dbReference type="EMBL" id="CAG5928036.1"/>
    </source>
</evidence>
<keyword evidence="6 11" id="KW-0732">Signal</keyword>
<evidence type="ECO:0000313" key="13">
    <source>
        <dbReference type="Proteomes" id="UP000677803"/>
    </source>
</evidence>
<evidence type="ECO:0000256" key="10">
    <source>
        <dbReference type="SAM" id="MobiDB-lite"/>
    </source>
</evidence>
<proteinExistence type="inferred from homology"/>
<evidence type="ECO:0000256" key="2">
    <source>
        <dbReference type="ARBA" id="ARBA00004613"/>
    </source>
</evidence>
<evidence type="ECO:0000256" key="1">
    <source>
        <dbReference type="ARBA" id="ARBA00004236"/>
    </source>
</evidence>
<dbReference type="GO" id="GO:0070374">
    <property type="term" value="P:positive regulation of ERK1 and ERK2 cascade"/>
    <property type="evidence" value="ECO:0007669"/>
    <property type="project" value="TreeGrafter"/>
</dbReference>
<dbReference type="GO" id="GO:0070378">
    <property type="term" value="P:positive regulation of ERK5 cascade"/>
    <property type="evidence" value="ECO:0007669"/>
    <property type="project" value="TreeGrafter"/>
</dbReference>
<comment type="similarity">
    <text evidence="9">Belongs to the ALKAL family.</text>
</comment>
<evidence type="ECO:0000256" key="3">
    <source>
        <dbReference type="ARBA" id="ARBA00022475"/>
    </source>
</evidence>
<dbReference type="GO" id="GO:0030971">
    <property type="term" value="F:receptor tyrosine kinase binding"/>
    <property type="evidence" value="ECO:0007669"/>
    <property type="project" value="InterPro"/>
</dbReference>
<evidence type="ECO:0000256" key="6">
    <source>
        <dbReference type="ARBA" id="ARBA00022729"/>
    </source>
</evidence>
<comment type="caution">
    <text evidence="12">The sequence shown here is derived from an EMBL/GenBank/DDBJ whole genome shotgun (WGS) entry which is preliminary data.</text>
</comment>
<dbReference type="GO" id="GO:0030298">
    <property type="term" value="F:receptor signaling protein tyrosine kinase activator activity"/>
    <property type="evidence" value="ECO:0007669"/>
    <property type="project" value="InterPro"/>
</dbReference>
<feature type="compositionally biased region" description="Polar residues" evidence="10">
    <location>
        <begin position="88"/>
        <end position="98"/>
    </location>
</feature>
<evidence type="ECO:0000256" key="4">
    <source>
        <dbReference type="ARBA" id="ARBA00022514"/>
    </source>
</evidence>
<sequence length="246" mass="27203">MSGLRRHVMMGLVLLMCTLTEHCSESAPCTSPTSTTSTSTSTSTTTSTTTTSTASAAGGDALRDLKRIVEIVKHVEDHRGRHGGKTEAPQTSRTESSTLVQRDFRNRTERGNHAVFPWDLKKKEKFIKYITGPLYFSPKCRKTVYKVYHNTRDCTVPTCKPAQAFYATRNDSASPILQKMCASSLSASRQPAVHRGVALTRVKSNRSTPEEKESTLWGKKVPWTSLNLTSPTDIRHSVVLHSGPFC</sequence>
<organism evidence="12 13">
    <name type="scientific">Menidia menidia</name>
    <name type="common">Atlantic silverside</name>
    <dbReference type="NCBI Taxonomy" id="238744"/>
    <lineage>
        <taxon>Eukaryota</taxon>
        <taxon>Metazoa</taxon>
        <taxon>Chordata</taxon>
        <taxon>Craniata</taxon>
        <taxon>Vertebrata</taxon>
        <taxon>Euteleostomi</taxon>
        <taxon>Actinopterygii</taxon>
        <taxon>Neopterygii</taxon>
        <taxon>Teleostei</taxon>
        <taxon>Neoteleostei</taxon>
        <taxon>Acanthomorphata</taxon>
        <taxon>Ovalentaria</taxon>
        <taxon>Atherinomorphae</taxon>
        <taxon>Atheriniformes</taxon>
        <taxon>Atherinopsidae</taxon>
        <taxon>Menidiinae</taxon>
        <taxon>Menidia</taxon>
    </lineage>
</organism>
<dbReference type="PANTHER" id="PTHR28676:SF2">
    <property type="entry name" value="ALK AND LTK LIGAND 2"/>
    <property type="match status" value="1"/>
</dbReference>
<dbReference type="OrthoDB" id="9807651at2759"/>
<accession>A0A8S4B4B8</accession>
<dbReference type="AlphaFoldDB" id="A0A8S4B4B8"/>
<evidence type="ECO:0000256" key="11">
    <source>
        <dbReference type="SAM" id="SignalP"/>
    </source>
</evidence>
<feature type="region of interest" description="Disordered" evidence="10">
    <location>
        <begin position="74"/>
        <end position="98"/>
    </location>
</feature>
<feature type="signal peptide" evidence="11">
    <location>
        <begin position="1"/>
        <end position="26"/>
    </location>
</feature>
<evidence type="ECO:0000256" key="7">
    <source>
        <dbReference type="ARBA" id="ARBA00023136"/>
    </source>
</evidence>
<dbReference type="GO" id="GO:0005615">
    <property type="term" value="C:extracellular space"/>
    <property type="evidence" value="ECO:0007669"/>
    <property type="project" value="UniProtKB-KW"/>
</dbReference>
<gene>
    <name evidence="12" type="ORF">MMEN_LOCUS11700</name>
</gene>
<keyword evidence="13" id="KW-1185">Reference proteome</keyword>
<dbReference type="EMBL" id="CAJRST010012224">
    <property type="protein sequence ID" value="CAG5928036.1"/>
    <property type="molecule type" value="Genomic_DNA"/>
</dbReference>
<comment type="subcellular location">
    <subcellularLocation>
        <location evidence="1">Cell membrane</location>
    </subcellularLocation>
    <subcellularLocation>
        <location evidence="2">Secreted</location>
    </subcellularLocation>
</comment>
<keyword evidence="5" id="KW-0964">Secreted</keyword>
<keyword evidence="4" id="KW-0202">Cytokine</keyword>
<name>A0A8S4B4B8_9TELE</name>
<dbReference type="GO" id="GO:0005125">
    <property type="term" value="F:cytokine activity"/>
    <property type="evidence" value="ECO:0007669"/>
    <property type="project" value="UniProtKB-KW"/>
</dbReference>
<evidence type="ECO:0000256" key="8">
    <source>
        <dbReference type="ARBA" id="ARBA00023157"/>
    </source>
</evidence>
<dbReference type="GO" id="GO:0005886">
    <property type="term" value="C:plasma membrane"/>
    <property type="evidence" value="ECO:0007669"/>
    <property type="project" value="UniProtKB-SubCell"/>
</dbReference>
<keyword evidence="7" id="KW-0472">Membrane</keyword>
<dbReference type="Pfam" id="PF15129">
    <property type="entry name" value="ALKL1_2"/>
    <property type="match status" value="1"/>
</dbReference>